<evidence type="ECO:0000313" key="2">
    <source>
        <dbReference type="EMBL" id="ELY59676.1"/>
    </source>
</evidence>
<evidence type="ECO:0000313" key="3">
    <source>
        <dbReference type="Proteomes" id="UP000011688"/>
    </source>
</evidence>
<proteinExistence type="predicted"/>
<protein>
    <recommendedName>
        <fullName evidence="4">DUF3426 domain-containing protein</fullName>
    </recommendedName>
</protein>
<dbReference type="InterPro" id="IPR006311">
    <property type="entry name" value="TAT_signal"/>
</dbReference>
<feature type="region of interest" description="Disordered" evidence="1">
    <location>
        <begin position="35"/>
        <end position="55"/>
    </location>
</feature>
<dbReference type="eggNOG" id="arCOG10172">
    <property type="taxonomic scope" value="Archaea"/>
</dbReference>
<dbReference type="Proteomes" id="UP000011688">
    <property type="component" value="Unassembled WGS sequence"/>
</dbReference>
<keyword evidence="3" id="KW-1185">Reference proteome</keyword>
<feature type="compositionally biased region" description="Acidic residues" evidence="1">
    <location>
        <begin position="39"/>
        <end position="51"/>
    </location>
</feature>
<dbReference type="EMBL" id="AOIB01000014">
    <property type="protein sequence ID" value="ELY59676.1"/>
    <property type="molecule type" value="Genomic_DNA"/>
</dbReference>
<reference evidence="2 3" key="1">
    <citation type="journal article" date="2014" name="PLoS Genet.">
        <title>Phylogenetically driven sequencing of extremely halophilic archaea reveals strategies for static and dynamic osmo-response.</title>
        <authorList>
            <person name="Becker E.A."/>
            <person name="Seitzer P.M."/>
            <person name="Tritt A."/>
            <person name="Larsen D."/>
            <person name="Krusor M."/>
            <person name="Yao A.I."/>
            <person name="Wu D."/>
            <person name="Madern D."/>
            <person name="Eisen J.A."/>
            <person name="Darling A.E."/>
            <person name="Facciotti M.T."/>
        </authorList>
    </citation>
    <scope>NUCLEOTIDE SEQUENCE [LARGE SCALE GENOMIC DNA]</scope>
    <source>
        <strain evidence="2 3">DSM 10524</strain>
    </source>
</reference>
<name>L9XE05_9EURY</name>
<dbReference type="PROSITE" id="PS51318">
    <property type="entry name" value="TAT"/>
    <property type="match status" value="1"/>
</dbReference>
<comment type="caution">
    <text evidence="2">The sequence shown here is derived from an EMBL/GenBank/DDBJ whole genome shotgun (WGS) entry which is preliminary data.</text>
</comment>
<dbReference type="AlphaFoldDB" id="L9XE05"/>
<evidence type="ECO:0008006" key="4">
    <source>
        <dbReference type="Google" id="ProtNLM"/>
    </source>
</evidence>
<organism evidence="2 3">
    <name type="scientific">Natronococcus amylolyticus DSM 10524</name>
    <dbReference type="NCBI Taxonomy" id="1227497"/>
    <lineage>
        <taxon>Archaea</taxon>
        <taxon>Methanobacteriati</taxon>
        <taxon>Methanobacteriota</taxon>
        <taxon>Stenosarchaea group</taxon>
        <taxon>Halobacteria</taxon>
        <taxon>Halobacteriales</taxon>
        <taxon>Natrialbaceae</taxon>
        <taxon>Natronococcus</taxon>
    </lineage>
</organism>
<dbReference type="NCBIfam" id="NF038353">
    <property type="entry name" value="FxLYD_dom"/>
    <property type="match status" value="1"/>
</dbReference>
<accession>L9XE05</accession>
<sequence>MLPTMTGNRSTRRRVLGAVGAGAVTALAGCGDITGSDAPDYESGEIGDIDGEDRSAEEMTAAESLAEIQPNEGVTTLESLSLEDHEFVLEDDYRGATVQGTVENTGDDRIQLVEIRVRVYNDEGEQVGRYLDVGGDLDPGASWSFTAIILEPLADIDEYEVAAIGTPA</sequence>
<evidence type="ECO:0000256" key="1">
    <source>
        <dbReference type="SAM" id="MobiDB-lite"/>
    </source>
</evidence>
<dbReference type="InterPro" id="IPR047676">
    <property type="entry name" value="FxLYD_dom"/>
</dbReference>
<gene>
    <name evidence="2" type="ORF">C491_04891</name>
</gene>